<feature type="compositionally biased region" description="Low complexity" evidence="1">
    <location>
        <begin position="23"/>
        <end position="36"/>
    </location>
</feature>
<feature type="region of interest" description="Disordered" evidence="1">
    <location>
        <begin position="1"/>
        <end position="44"/>
    </location>
</feature>
<reference evidence="2" key="1">
    <citation type="journal article" date="2022" name="bioRxiv">
        <title>Sequencing and chromosome-scale assembly of the giantPleurodeles waltlgenome.</title>
        <authorList>
            <person name="Brown T."/>
            <person name="Elewa A."/>
            <person name="Iarovenko S."/>
            <person name="Subramanian E."/>
            <person name="Araus A.J."/>
            <person name="Petzold A."/>
            <person name="Susuki M."/>
            <person name="Suzuki K.-i.T."/>
            <person name="Hayashi T."/>
            <person name="Toyoda A."/>
            <person name="Oliveira C."/>
            <person name="Osipova E."/>
            <person name="Leigh N.D."/>
            <person name="Simon A."/>
            <person name="Yun M.H."/>
        </authorList>
    </citation>
    <scope>NUCLEOTIDE SEQUENCE</scope>
    <source>
        <strain evidence="2">20211129_DDA</strain>
        <tissue evidence="2">Liver</tissue>
    </source>
</reference>
<gene>
    <name evidence="2" type="ORF">NDU88_003733</name>
</gene>
<dbReference type="Proteomes" id="UP001066276">
    <property type="component" value="Chromosome 2_2"/>
</dbReference>
<organism evidence="2 3">
    <name type="scientific">Pleurodeles waltl</name>
    <name type="common">Iberian ribbed newt</name>
    <dbReference type="NCBI Taxonomy" id="8319"/>
    <lineage>
        <taxon>Eukaryota</taxon>
        <taxon>Metazoa</taxon>
        <taxon>Chordata</taxon>
        <taxon>Craniata</taxon>
        <taxon>Vertebrata</taxon>
        <taxon>Euteleostomi</taxon>
        <taxon>Amphibia</taxon>
        <taxon>Batrachia</taxon>
        <taxon>Caudata</taxon>
        <taxon>Salamandroidea</taxon>
        <taxon>Salamandridae</taxon>
        <taxon>Pleurodelinae</taxon>
        <taxon>Pleurodeles</taxon>
    </lineage>
</organism>
<proteinExistence type="predicted"/>
<evidence type="ECO:0000313" key="3">
    <source>
        <dbReference type="Proteomes" id="UP001066276"/>
    </source>
</evidence>
<dbReference type="EMBL" id="JANPWB010000004">
    <property type="protein sequence ID" value="KAJ1194445.1"/>
    <property type="molecule type" value="Genomic_DNA"/>
</dbReference>
<evidence type="ECO:0000256" key="1">
    <source>
        <dbReference type="SAM" id="MobiDB-lite"/>
    </source>
</evidence>
<keyword evidence="3" id="KW-1185">Reference proteome</keyword>
<accession>A0AAV7V2B9</accession>
<protein>
    <submittedName>
        <fullName evidence="2">Uncharacterized protein</fullName>
    </submittedName>
</protein>
<evidence type="ECO:0000313" key="2">
    <source>
        <dbReference type="EMBL" id="KAJ1194445.1"/>
    </source>
</evidence>
<sequence>MRNRSCPRTKPTPAQKKLDRQAALEAASSLQQATSADEASRERKRRLTLVASSFKRDMGVTGDQVTKALKKSGVDETRVG</sequence>
<dbReference type="AlphaFoldDB" id="A0AAV7V2B9"/>
<comment type="caution">
    <text evidence="2">The sequence shown here is derived from an EMBL/GenBank/DDBJ whole genome shotgun (WGS) entry which is preliminary data.</text>
</comment>
<name>A0AAV7V2B9_PLEWA</name>